<dbReference type="RefSeq" id="WP_162659500.1">
    <property type="nucleotide sequence ID" value="NZ_LR593887.1"/>
</dbReference>
<dbReference type="AlphaFoldDB" id="A0A6C2YU57"/>
<dbReference type="Pfam" id="PF04134">
    <property type="entry name" value="DCC1-like"/>
    <property type="match status" value="1"/>
</dbReference>
<evidence type="ECO:0000313" key="1">
    <source>
        <dbReference type="EMBL" id="VIP04412.1"/>
    </source>
</evidence>
<evidence type="ECO:0000313" key="2">
    <source>
        <dbReference type="Proteomes" id="UP000464378"/>
    </source>
</evidence>
<proteinExistence type="predicted"/>
<organism evidence="1">
    <name type="scientific">Tuwongella immobilis</name>
    <dbReference type="NCBI Taxonomy" id="692036"/>
    <lineage>
        <taxon>Bacteria</taxon>
        <taxon>Pseudomonadati</taxon>
        <taxon>Planctomycetota</taxon>
        <taxon>Planctomycetia</taxon>
        <taxon>Gemmatales</taxon>
        <taxon>Gemmataceae</taxon>
        <taxon>Tuwongella</taxon>
    </lineage>
</organism>
<dbReference type="InterPro" id="IPR044691">
    <property type="entry name" value="DCC1_Trx"/>
</dbReference>
<dbReference type="InterPro" id="IPR007263">
    <property type="entry name" value="DCC1-like"/>
</dbReference>
<dbReference type="EMBL" id="LR586016">
    <property type="protein sequence ID" value="VIP04412.1"/>
    <property type="molecule type" value="Genomic_DNA"/>
</dbReference>
<keyword evidence="2" id="KW-1185">Reference proteome</keyword>
<dbReference type="EMBL" id="LR593887">
    <property type="protein sequence ID" value="VTS06186.1"/>
    <property type="molecule type" value="Genomic_DNA"/>
</dbReference>
<dbReference type="Proteomes" id="UP000464378">
    <property type="component" value="Chromosome"/>
</dbReference>
<protein>
    <recommendedName>
        <fullName evidence="3">DUF393 domain-containing protein</fullName>
    </recommendedName>
</protein>
<sequence length="148" mass="16395">MATMMESQADAASSSANVGTQPQVTVFYDGLCPLCSREINHYRKVVRDGSIGYVDISEPTFDAAAFGLDPVQVHRHLHVVDASGKVFKGVDSFLKLWPHVPGMRWLAPLVGTWGIRHLAKLGYAVFARIRPLLPKRKRDNCDTGTCER</sequence>
<dbReference type="GO" id="GO:0015035">
    <property type="term" value="F:protein-disulfide reductase activity"/>
    <property type="evidence" value="ECO:0007669"/>
    <property type="project" value="InterPro"/>
</dbReference>
<dbReference type="PANTHER" id="PTHR34290">
    <property type="entry name" value="SI:CH73-390P7.2"/>
    <property type="match status" value="1"/>
</dbReference>
<reference evidence="1" key="1">
    <citation type="submission" date="2019-04" db="EMBL/GenBank/DDBJ databases">
        <authorList>
            <consortium name="Science for Life Laboratories"/>
        </authorList>
    </citation>
    <scope>NUCLEOTIDE SEQUENCE</scope>
    <source>
        <strain evidence="1">MBLW1</strain>
    </source>
</reference>
<gene>
    <name evidence="1" type="ORF">GMBLW1_47810</name>
</gene>
<dbReference type="PANTHER" id="PTHR34290:SF2">
    <property type="entry name" value="OS04G0668800 PROTEIN"/>
    <property type="match status" value="1"/>
</dbReference>
<evidence type="ECO:0008006" key="3">
    <source>
        <dbReference type="Google" id="ProtNLM"/>
    </source>
</evidence>
<dbReference type="InParanoid" id="A0A6C2YU57"/>
<name>A0A6C2YU57_9BACT</name>
<dbReference type="KEGG" id="tim:GMBLW1_47810"/>
<accession>A0A6C2YU57</accession>